<feature type="domain" description="Phage tail lysozyme" evidence="1">
    <location>
        <begin position="5"/>
        <end position="140"/>
    </location>
</feature>
<organism evidence="3 5">
    <name type="scientific">Devosia psychrophila</name>
    <dbReference type="NCBI Taxonomy" id="728005"/>
    <lineage>
        <taxon>Bacteria</taxon>
        <taxon>Pseudomonadati</taxon>
        <taxon>Pseudomonadota</taxon>
        <taxon>Alphaproteobacteria</taxon>
        <taxon>Hyphomicrobiales</taxon>
        <taxon>Devosiaceae</taxon>
        <taxon>Devosia</taxon>
    </lineage>
</organism>
<name>A0A0F5Q2I0_9HYPH</name>
<evidence type="ECO:0000313" key="3">
    <source>
        <dbReference type="EMBL" id="SFC10430.1"/>
    </source>
</evidence>
<evidence type="ECO:0000313" key="4">
    <source>
        <dbReference type="Proteomes" id="UP000033519"/>
    </source>
</evidence>
<dbReference type="OrthoDB" id="6065087at2"/>
<dbReference type="Proteomes" id="UP000182258">
    <property type="component" value="Unassembled WGS sequence"/>
</dbReference>
<dbReference type="Proteomes" id="UP000033519">
    <property type="component" value="Unassembled WGS sequence"/>
</dbReference>
<dbReference type="Gene3D" id="1.10.530.10">
    <property type="match status" value="1"/>
</dbReference>
<dbReference type="Pfam" id="PF18013">
    <property type="entry name" value="Phage_lysozyme2"/>
    <property type="match status" value="1"/>
</dbReference>
<evidence type="ECO:0000259" key="1">
    <source>
        <dbReference type="Pfam" id="PF18013"/>
    </source>
</evidence>
<dbReference type="EMBL" id="FOMB01000002">
    <property type="protein sequence ID" value="SFC10430.1"/>
    <property type="molecule type" value="Genomic_DNA"/>
</dbReference>
<reference evidence="3 5" key="2">
    <citation type="submission" date="2016-10" db="EMBL/GenBank/DDBJ databases">
        <authorList>
            <person name="de Groot N.N."/>
        </authorList>
    </citation>
    <scope>NUCLEOTIDE SEQUENCE [LARGE SCALE GENOMIC DNA]</scope>
    <source>
        <strain evidence="3 5">CGMCC 1.10210</strain>
    </source>
</reference>
<dbReference type="PATRIC" id="fig|728005.3.peg.4273"/>
<gene>
    <name evidence="3" type="ORF">SAMN04488059_102145</name>
    <name evidence="2" type="ORF">WH91_01070</name>
</gene>
<evidence type="ECO:0000313" key="2">
    <source>
        <dbReference type="EMBL" id="KKC34846.1"/>
    </source>
</evidence>
<dbReference type="STRING" id="728005.SAMN04488059_102145"/>
<protein>
    <recommendedName>
        <fullName evidence="1">Phage tail lysozyme domain-containing protein</fullName>
    </recommendedName>
</protein>
<keyword evidence="4" id="KW-1185">Reference proteome</keyword>
<evidence type="ECO:0000313" key="5">
    <source>
        <dbReference type="Proteomes" id="UP000182258"/>
    </source>
</evidence>
<proteinExistence type="predicted"/>
<reference evidence="2 4" key="1">
    <citation type="submission" date="2015-03" db="EMBL/GenBank/DDBJ databases">
        <authorList>
            <person name="Lepp D."/>
            <person name="Hassan Y.I."/>
            <person name="Li X.-Z."/>
            <person name="Zhou T."/>
        </authorList>
    </citation>
    <scope>NUCLEOTIDE SEQUENCE [LARGE SCALE GENOMIC DNA]</scope>
    <source>
        <strain evidence="2 4">Cr7-05</strain>
    </source>
</reference>
<dbReference type="RefSeq" id="WP_046169144.1">
    <property type="nucleotide sequence ID" value="NZ_FOMB01000002.1"/>
</dbReference>
<dbReference type="EMBL" id="LAPV01000009">
    <property type="protein sequence ID" value="KKC34846.1"/>
    <property type="molecule type" value="Genomic_DNA"/>
</dbReference>
<dbReference type="InterPro" id="IPR041219">
    <property type="entry name" value="Phage_lysozyme2"/>
</dbReference>
<accession>A0A0F5Q2I0</accession>
<sequence length="1281" mass="138927">MANQNTSTAYQFFLGRGYSPAQAAGVVGNLMGESAMNTRAVGDGGLAKGIAQHHPDRWAFHLQRTASQGTDPYDLMAQLDFVDWELRNKETKAWGRLQAAQTVDDATAAFIGFERPQGFTWDNPRGGHNYSGRLAFANQVAGMPGQPAQLPPLPVSLNPRLRPGDTFSPQANAPSIMGVQPSAVPYQVGGPAQSVNISSIAPTTPYTKQERYAQEDALLAQEKESQIGWIEGLGIAADQEMMLPWLLRGNFQKFVPEPGYQPDLKLLTKDIPEQYHEQFGASTSTAQSQHIRTNLMKTMEADAKLETLGTLGVALRIGAGIADPLAWAAAIGVSTASAGLGAPAALAARFGRVGMIAEQAIVGAAGSAVVEGVIMSQKPTYQVSDAAFGIGAGLIMGGAFGAFGKNPALVKEARQIEDLGRSILNGTTALTSRSRDAGAMGVAVREDIRVDTQDFVRDLDDTAAPTAFASNWRYDLSARLKGSDNPLTRALGNVLVEDGARNAKGLTPIGASEDANRLTRLAEVKWRKAFDYNFKAYSARMDVERAPGAPKPSREQLQTAYSKQVTASVRNRDPMATFDPEVAAAGAEFRVMMKQWRAMAADPGSLDGTVRKAVRGFDNEKIVDNDHYVPRVFDLGAVQAMLARHGHEPLADLIAKGMMDVNKDLAEDVAQRFGKGYVNKLHRMSAGDLSTNQRALSGEDMDELKAILGDETDLSSADLDDILGGMKPKKGKGAVTRAKARLFYNEDFGGRLKRIDGTGDDAVRISDLFLNDADALMSSYSRQMAGRVAMARVRIRNPNWVDGDEAPEFLVDGITNDSDWAKLMDQMTSVGDSVGSTNQNKIDRERLQFAYNSIIGRPTFDETGGYAQGLRMLRDYNFLRVMGQVGFAQISELANITSQVGLKATFSNMPAFKAMWRSAKNGTLDDTLAAEWEDMTSIGADWLRHSDMRRVDDYDNPLAGIRDNAVLETIDGLQQKGKRAMTVLSGMAPVNTMLQRLAGRAIFNKFAMIAQAGGDIVADKRMMGLNLDSAMLKRISGQINGKAEFNGKRLKAMNFKSWDDQGALAAFEQAVFRLGRTVVQENDIGNMAMWMSRPTAKTLLQFRSFMLAAWSKQFINGLNMWDFKTFTTFSSTMFLAGSTYVVREYLNSVGRADQKEHLAERLSMQRIAAAGLQNSSWFTILAPGIDTAWSMVAAPVATAAGMNAPSSLFDARTTQQASDAFLGNPTVGLYNAVRAVPEALINAATGNGDGNDARKIKTIFAFQNLMGITQINNLLVSGFHE</sequence>